<dbReference type="PANTHER" id="PTHR21164:SF0">
    <property type="entry name" value="CHORISMATE MUTASE AROH"/>
    <property type="match status" value="1"/>
</dbReference>
<feature type="binding site" evidence="2">
    <location>
        <position position="7"/>
    </location>
    <ligand>
        <name>prephenate</name>
        <dbReference type="ChEBI" id="CHEBI:29934"/>
    </ligand>
</feature>
<evidence type="ECO:0000313" key="4">
    <source>
        <dbReference type="EMBL" id="BAL57508.1"/>
    </source>
</evidence>
<sequence>MPIRALRGATTVEEDRPEVIWSATQELLLTLLEANQLQPQAIISAIFTVTPDLTTAFPATAARRLGWQDVPLLDMLAPAVPGDIPRCIRVLLHIETTLPSQALRHIYLHRARTLRPEWAGEPL</sequence>
<dbReference type="SUPFAM" id="SSF55298">
    <property type="entry name" value="YjgF-like"/>
    <property type="match status" value="1"/>
</dbReference>
<keyword evidence="2 3" id="KW-0028">Amino-acid biosynthesis</keyword>
<organism evidence="4">
    <name type="scientific">uncultured Chloroflexota bacterium</name>
    <dbReference type="NCBI Taxonomy" id="166587"/>
    <lineage>
        <taxon>Bacteria</taxon>
        <taxon>Bacillati</taxon>
        <taxon>Chloroflexota</taxon>
        <taxon>environmental samples</taxon>
    </lineage>
</organism>
<dbReference type="InterPro" id="IPR008243">
    <property type="entry name" value="Chorismate_mutase_AroH"/>
</dbReference>
<dbReference type="GO" id="GO:0046417">
    <property type="term" value="P:chorismate metabolic process"/>
    <property type="evidence" value="ECO:0007669"/>
    <property type="project" value="TreeGrafter"/>
</dbReference>
<dbReference type="InterPro" id="IPR035959">
    <property type="entry name" value="RutC-like_sf"/>
</dbReference>
<comment type="catalytic activity">
    <reaction evidence="3">
        <text>chorismate = prephenate</text>
        <dbReference type="Rhea" id="RHEA:13897"/>
        <dbReference type="ChEBI" id="CHEBI:29748"/>
        <dbReference type="ChEBI" id="CHEBI:29934"/>
        <dbReference type="EC" id="5.4.99.5"/>
    </reaction>
</comment>
<dbReference type="CDD" id="cd02185">
    <property type="entry name" value="AroH"/>
    <property type="match status" value="1"/>
</dbReference>
<dbReference type="GO" id="GO:0009073">
    <property type="term" value="P:aromatic amino acid family biosynthetic process"/>
    <property type="evidence" value="ECO:0007669"/>
    <property type="project" value="UniProtKB-UniRule"/>
</dbReference>
<dbReference type="Gene3D" id="3.30.1330.40">
    <property type="entry name" value="RutC-like"/>
    <property type="match status" value="1"/>
</dbReference>
<reference evidence="4" key="1">
    <citation type="journal article" date="2005" name="Environ. Microbiol.">
        <title>Genetic and functional properties of uncultivated thermophilic crenarchaeotes from a subsurface gold mine as revealed by analysis of genome fragments.</title>
        <authorList>
            <person name="Nunoura T."/>
            <person name="Hirayama H."/>
            <person name="Takami H."/>
            <person name="Oida H."/>
            <person name="Nishi S."/>
            <person name="Shimamura S."/>
            <person name="Suzuki Y."/>
            <person name="Inagaki F."/>
            <person name="Takai K."/>
            <person name="Nealson K.H."/>
            <person name="Horikoshi K."/>
        </authorList>
    </citation>
    <scope>NUCLEOTIDE SEQUENCE</scope>
</reference>
<accession>H5SMX2</accession>
<dbReference type="PANTHER" id="PTHR21164">
    <property type="entry name" value="CHORISMATE MUTASE"/>
    <property type="match status" value="1"/>
</dbReference>
<gene>
    <name evidence="4" type="ORF">HGMM_F51C01C28</name>
</gene>
<dbReference type="EC" id="5.4.99.5" evidence="1 3"/>
<reference evidence="4" key="2">
    <citation type="journal article" date="2012" name="PLoS ONE">
        <title>A Deeply Branching Thermophilic Bacterium with an Ancient Acetyl-CoA Pathway Dominates a Subsurface Ecosystem.</title>
        <authorList>
            <person name="Takami H."/>
            <person name="Noguchi H."/>
            <person name="Takaki Y."/>
            <person name="Uchiyama I."/>
            <person name="Toyoda A."/>
            <person name="Nishi S."/>
            <person name="Chee G.-J."/>
            <person name="Arai W."/>
            <person name="Nunoura T."/>
            <person name="Itoh T."/>
            <person name="Hattori M."/>
            <person name="Takai K."/>
        </authorList>
    </citation>
    <scope>NUCLEOTIDE SEQUENCE</scope>
</reference>
<evidence type="ECO:0000256" key="2">
    <source>
        <dbReference type="PIRSR" id="PIRSR005965-1"/>
    </source>
</evidence>
<dbReference type="GO" id="GO:0004106">
    <property type="term" value="F:chorismate mutase activity"/>
    <property type="evidence" value="ECO:0007669"/>
    <property type="project" value="UniProtKB-UniRule"/>
</dbReference>
<name>H5SMX2_9CHLR</name>
<evidence type="ECO:0000256" key="3">
    <source>
        <dbReference type="PROSITE-ProRule" id="PRU00514"/>
    </source>
</evidence>
<feature type="binding site" evidence="2">
    <location>
        <position position="89"/>
    </location>
    <ligand>
        <name>prephenate</name>
        <dbReference type="ChEBI" id="CHEBI:29934"/>
    </ligand>
</feature>
<protein>
    <recommendedName>
        <fullName evidence="1 3">chorismate mutase</fullName>
        <ecNumber evidence="1 3">5.4.99.5</ecNumber>
    </recommendedName>
</protein>
<keyword evidence="2 3" id="KW-0057">Aromatic amino acid biosynthesis</keyword>
<dbReference type="Pfam" id="PF07736">
    <property type="entry name" value="CM_1"/>
    <property type="match status" value="1"/>
</dbReference>
<dbReference type="GO" id="GO:0008652">
    <property type="term" value="P:amino acid biosynthetic process"/>
    <property type="evidence" value="ECO:0007669"/>
    <property type="project" value="UniProtKB-UniRule"/>
</dbReference>
<evidence type="ECO:0000256" key="1">
    <source>
        <dbReference type="NCBIfam" id="TIGR01796"/>
    </source>
</evidence>
<dbReference type="PROSITE" id="PS51167">
    <property type="entry name" value="CHORISMATE_MUT_1"/>
    <property type="match status" value="1"/>
</dbReference>
<dbReference type="PIRSF" id="PIRSF005965">
    <property type="entry name" value="Chor_mut_AroH"/>
    <property type="match status" value="1"/>
</dbReference>
<keyword evidence="3" id="KW-0413">Isomerase</keyword>
<feature type="binding site" evidence="2">
    <location>
        <position position="107"/>
    </location>
    <ligand>
        <name>prephenate</name>
        <dbReference type="ChEBI" id="CHEBI:29934"/>
    </ligand>
</feature>
<proteinExistence type="predicted"/>
<dbReference type="EMBL" id="AP011777">
    <property type="protein sequence ID" value="BAL57508.1"/>
    <property type="molecule type" value="Genomic_DNA"/>
</dbReference>
<dbReference type="NCBIfam" id="TIGR01796">
    <property type="entry name" value="CM_mono_aroH"/>
    <property type="match status" value="1"/>
</dbReference>
<dbReference type="AlphaFoldDB" id="H5SMX2"/>